<evidence type="ECO:0000256" key="1">
    <source>
        <dbReference type="SAM" id="Coils"/>
    </source>
</evidence>
<proteinExistence type="predicted"/>
<protein>
    <submittedName>
        <fullName evidence="3">Chromosome segregation ATPase</fullName>
    </submittedName>
</protein>
<organism evidence="3 4">
    <name type="scientific">Kribbella antibiotica</name>
    <dbReference type="NCBI Taxonomy" id="190195"/>
    <lineage>
        <taxon>Bacteria</taxon>
        <taxon>Bacillati</taxon>
        <taxon>Actinomycetota</taxon>
        <taxon>Actinomycetes</taxon>
        <taxon>Propionibacteriales</taxon>
        <taxon>Kribbellaceae</taxon>
        <taxon>Kribbella</taxon>
    </lineage>
</organism>
<keyword evidence="1" id="KW-0175">Coiled coil</keyword>
<keyword evidence="4" id="KW-1185">Reference proteome</keyword>
<evidence type="ECO:0000313" key="4">
    <source>
        <dbReference type="Proteomes" id="UP000295124"/>
    </source>
</evidence>
<feature type="region of interest" description="Disordered" evidence="2">
    <location>
        <begin position="634"/>
        <end position="656"/>
    </location>
</feature>
<comment type="caution">
    <text evidence="3">The sequence shown here is derived from an EMBL/GenBank/DDBJ whole genome shotgun (WGS) entry which is preliminary data.</text>
</comment>
<dbReference type="Proteomes" id="UP000295124">
    <property type="component" value="Unassembled WGS sequence"/>
</dbReference>
<sequence length="1038" mass="113216">MSSTVEDGPFDILGSKVLLGVQVVDLSRLSTHPIPMVGQGLVTVAGQGPTDSNGAGKSSWIAALSLLHADDQWRLTSGAPGAAELLFTAEAAGQEGNWSNVDRGYIVGVFSDPDLTELDEIEAAAITVWIRINRKASYLDLRWKSGLHVPYGVTEAERAAGADALWAALPHSNGRTDFHANKLSSVLYGGQVRCVSFLSTSVRSSPTANLLAEPLNELGPARIFNAIATLTGLDHELEQEQAHRSAEHTQREATKQAAADLQRWEQEMAAVEAGILQRGAAREALSAAKESWQARNARHLIDGDARNGEIQHELGELELKVAEQEARREAVDAAIDAFGNEEVLLRDVQLTRQERDKLDARDRDLDLAQRSVREQLERLGQEHRKLLDAGRSADGRDLVAAGEEQAEARESLEEHIGRDHAARSAVDVASAELREAESGQTVSAAQQQVLENAGLECGALTDITDLPAAARSEWEPRLAPYREAVVIDAGDAAVASAALADAGYAGFLLVLANRPGAKPAKGVPTSADKRFTLDAFFTTLAERATKENIDDAAGVVAVGQFDEPLTGRTARIEAARRRVEAAAEARGAASAALDQARARVDQAERRTAAARALADAESVQEQMLALRETIDRHETDRDSLAPQLQAAKESAEAAAGQQLVRDERLKNLESTRRDHDRVLDDLAGRRLRLLEEQTGLDLTSRITAWGTTPAEAEEFLLGLADDAQRRTTADWNHLACTQLDDVIRRCFPNARSREEIPAELWEILNGSEGWSNGTLSTRVGLVPALQRTLSSHLAQHETFDSLQQQQIANQRAERNAALERAREGLGEAESTARAHRASLADGIKARLRLVSQEFDRLDQQYGGYGAKLEFPEPDPPSEPDKPWRWTVTPKWRRSEGGPFSAFNVKGNTAQMDEKAVKLVCAAALAGGSDRPLLLILDELGRNLGSQHRREAVALFEQIGRDRNITVIGALQDDMERYALASSRLYVKLRRSSDTMAYNQAPVVKGNEEYSARVELLRSWLESYRGKTPTLEMASPTLT</sequence>
<reference evidence="3 4" key="1">
    <citation type="submission" date="2019-03" db="EMBL/GenBank/DDBJ databases">
        <title>Draft genome sequences of novel Actinobacteria.</title>
        <authorList>
            <person name="Sahin N."/>
            <person name="Ay H."/>
            <person name="Saygin H."/>
        </authorList>
    </citation>
    <scope>NUCLEOTIDE SEQUENCE [LARGE SCALE GENOMIC DNA]</scope>
    <source>
        <strain evidence="3 4">JCM 13523</strain>
    </source>
</reference>
<evidence type="ECO:0000313" key="3">
    <source>
        <dbReference type="EMBL" id="TDD59294.1"/>
    </source>
</evidence>
<dbReference type="AlphaFoldDB" id="A0A4R4ZMY1"/>
<dbReference type="EMBL" id="SMKX01000037">
    <property type="protein sequence ID" value="TDD59294.1"/>
    <property type="molecule type" value="Genomic_DNA"/>
</dbReference>
<name>A0A4R4ZMY1_9ACTN</name>
<accession>A0A4R4ZMY1</accession>
<feature type="compositionally biased region" description="Basic and acidic residues" evidence="2">
    <location>
        <begin position="238"/>
        <end position="254"/>
    </location>
</feature>
<feature type="coiled-coil region" evidence="1">
    <location>
        <begin position="307"/>
        <end position="334"/>
    </location>
</feature>
<feature type="region of interest" description="Disordered" evidence="2">
    <location>
        <begin position="238"/>
        <end position="260"/>
    </location>
</feature>
<dbReference type="RefSeq" id="WP_132167979.1">
    <property type="nucleotide sequence ID" value="NZ_SMKX01000037.1"/>
</dbReference>
<gene>
    <name evidence="3" type="ORF">E1263_15345</name>
</gene>
<evidence type="ECO:0000256" key="2">
    <source>
        <dbReference type="SAM" id="MobiDB-lite"/>
    </source>
</evidence>
<dbReference type="OrthoDB" id="3307982at2"/>
<feature type="compositionally biased region" description="Low complexity" evidence="2">
    <location>
        <begin position="646"/>
        <end position="655"/>
    </location>
</feature>